<evidence type="ECO:0000256" key="8">
    <source>
        <dbReference type="SAM" id="MobiDB-lite"/>
    </source>
</evidence>
<protein>
    <recommendedName>
        <fullName evidence="9">GATA-type domain-containing protein</fullName>
    </recommendedName>
</protein>
<dbReference type="FunFam" id="3.30.50.10:FF:000007">
    <property type="entry name" value="Nitrogen regulatory AreA, N-terminal"/>
    <property type="match status" value="1"/>
</dbReference>
<feature type="region of interest" description="Disordered" evidence="8">
    <location>
        <begin position="137"/>
        <end position="197"/>
    </location>
</feature>
<feature type="compositionally biased region" description="Polar residues" evidence="8">
    <location>
        <begin position="289"/>
        <end position="298"/>
    </location>
</feature>
<dbReference type="SMART" id="SM00401">
    <property type="entry name" value="ZnF_GATA"/>
    <property type="match status" value="1"/>
</dbReference>
<dbReference type="SUPFAM" id="SSF57716">
    <property type="entry name" value="Glucocorticoid receptor-like (DNA-binding domain)"/>
    <property type="match status" value="1"/>
</dbReference>
<keyword evidence="11" id="KW-1185">Reference proteome</keyword>
<evidence type="ECO:0000256" key="1">
    <source>
        <dbReference type="ARBA" id="ARBA00004123"/>
    </source>
</evidence>
<proteinExistence type="predicted"/>
<keyword evidence="3 6" id="KW-0863">Zinc-finger</keyword>
<evidence type="ECO:0000256" key="4">
    <source>
        <dbReference type="ARBA" id="ARBA00022833"/>
    </source>
</evidence>
<dbReference type="PROSITE" id="PS00344">
    <property type="entry name" value="GATA_ZN_FINGER_1"/>
    <property type="match status" value="1"/>
</dbReference>
<dbReference type="PANTHER" id="PTHR10071:SF281">
    <property type="entry name" value="BOX A-BINDING FACTOR-RELATED"/>
    <property type="match status" value="1"/>
</dbReference>
<dbReference type="InterPro" id="IPR039355">
    <property type="entry name" value="Transcription_factor_GATA"/>
</dbReference>
<dbReference type="PANTHER" id="PTHR10071">
    <property type="entry name" value="TRANSCRIPTION FACTOR GATA FAMILY MEMBER"/>
    <property type="match status" value="1"/>
</dbReference>
<dbReference type="Proteomes" id="UP000654370">
    <property type="component" value="Unassembled WGS sequence"/>
</dbReference>
<feature type="compositionally biased region" description="Basic residues" evidence="8">
    <location>
        <begin position="59"/>
        <end position="68"/>
    </location>
</feature>
<evidence type="ECO:0000259" key="9">
    <source>
        <dbReference type="PROSITE" id="PS50114"/>
    </source>
</evidence>
<feature type="compositionally biased region" description="Polar residues" evidence="8">
    <location>
        <begin position="137"/>
        <end position="147"/>
    </location>
</feature>
<dbReference type="PROSITE" id="PS50114">
    <property type="entry name" value="GATA_ZN_FINGER_2"/>
    <property type="match status" value="1"/>
</dbReference>
<keyword evidence="5" id="KW-0539">Nucleus</keyword>
<comment type="caution">
    <text evidence="10">The sequence shown here is derived from an EMBL/GenBank/DDBJ whole genome shotgun (WGS) entry which is preliminary data.</text>
</comment>
<dbReference type="CDD" id="cd00202">
    <property type="entry name" value="ZnF_GATA"/>
    <property type="match status" value="1"/>
</dbReference>
<evidence type="ECO:0000256" key="3">
    <source>
        <dbReference type="ARBA" id="ARBA00022771"/>
    </source>
</evidence>
<dbReference type="GO" id="GO:0045944">
    <property type="term" value="P:positive regulation of transcription by RNA polymerase II"/>
    <property type="evidence" value="ECO:0007669"/>
    <property type="project" value="TreeGrafter"/>
</dbReference>
<gene>
    <name evidence="10" type="ORF">INT43_003230</name>
</gene>
<accession>A0A8H7PPU4</accession>
<evidence type="ECO:0000313" key="11">
    <source>
        <dbReference type="Proteomes" id="UP000654370"/>
    </source>
</evidence>
<evidence type="ECO:0000256" key="6">
    <source>
        <dbReference type="PROSITE-ProRule" id="PRU00094"/>
    </source>
</evidence>
<dbReference type="InterPro" id="IPR000679">
    <property type="entry name" value="Znf_GATA"/>
</dbReference>
<keyword evidence="2" id="KW-0479">Metal-binding</keyword>
<dbReference type="GO" id="GO:0008270">
    <property type="term" value="F:zinc ion binding"/>
    <property type="evidence" value="ECO:0007669"/>
    <property type="project" value="UniProtKB-KW"/>
</dbReference>
<feature type="domain" description="GATA-type" evidence="9">
    <location>
        <begin position="10"/>
        <end position="63"/>
    </location>
</feature>
<evidence type="ECO:0000256" key="5">
    <source>
        <dbReference type="ARBA" id="ARBA00023242"/>
    </source>
</evidence>
<dbReference type="InterPro" id="IPR013088">
    <property type="entry name" value="Znf_NHR/GATA"/>
</dbReference>
<dbReference type="GO" id="GO:0000978">
    <property type="term" value="F:RNA polymerase II cis-regulatory region sequence-specific DNA binding"/>
    <property type="evidence" value="ECO:0007669"/>
    <property type="project" value="TreeGrafter"/>
</dbReference>
<keyword evidence="4" id="KW-0862">Zinc</keyword>
<dbReference type="GO" id="GO:0000981">
    <property type="term" value="F:DNA-binding transcription factor activity, RNA polymerase II-specific"/>
    <property type="evidence" value="ECO:0007669"/>
    <property type="project" value="TreeGrafter"/>
</dbReference>
<dbReference type="EMBL" id="JAEPQZ010000008">
    <property type="protein sequence ID" value="KAG2177977.1"/>
    <property type="molecule type" value="Genomic_DNA"/>
</dbReference>
<dbReference type="AlphaFoldDB" id="A0A8H7PPU4"/>
<organism evidence="10 11">
    <name type="scientific">Mortierella isabellina</name>
    <name type="common">Filamentous fungus</name>
    <name type="synonym">Umbelopsis isabellina</name>
    <dbReference type="NCBI Taxonomy" id="91625"/>
    <lineage>
        <taxon>Eukaryota</taxon>
        <taxon>Fungi</taxon>
        <taxon>Fungi incertae sedis</taxon>
        <taxon>Mucoromycota</taxon>
        <taxon>Mucoromycotina</taxon>
        <taxon>Umbelopsidomycetes</taxon>
        <taxon>Umbelopsidales</taxon>
        <taxon>Umbelopsidaceae</taxon>
        <taxon>Umbelopsis</taxon>
    </lineage>
</organism>
<dbReference type="Pfam" id="PF00320">
    <property type="entry name" value="GATA"/>
    <property type="match status" value="1"/>
</dbReference>
<sequence>MPHFDLIDPQKDKMQCFNCSTITTPLWRRDEEGHPICNACGLYYKLHHIHRPLSMKRAVIQRRRRQRSKITISTSSSESHTDEEEETPSPPPVQRRHSAIESSGVLGKRSSYSLETSLDSAKKRSIYLKPVELRSKSISPTSEQQVPNVHKPIARHPQNTGPAHNLENQDAESVSSLHSTPSPVHLPTNKESPSQLPPIELPPMKTFHKLTSSHSLSRQEILAHRKELEQEAHHLQALLQKTRSMIQDLDQALTLKGSPAAAQDQSTDSFACRTLPPPFRDAPPAYHQRQPTISYARA</sequence>
<dbReference type="OrthoDB" id="515401at2759"/>
<evidence type="ECO:0000256" key="7">
    <source>
        <dbReference type="SAM" id="Coils"/>
    </source>
</evidence>
<name>A0A8H7PPU4_MORIS</name>
<feature type="region of interest" description="Disordered" evidence="8">
    <location>
        <begin position="59"/>
        <end position="107"/>
    </location>
</feature>
<evidence type="ECO:0000313" key="10">
    <source>
        <dbReference type="EMBL" id="KAG2177977.1"/>
    </source>
</evidence>
<comment type="subcellular location">
    <subcellularLocation>
        <location evidence="1">Nucleus</location>
    </subcellularLocation>
</comment>
<feature type="region of interest" description="Disordered" evidence="8">
    <location>
        <begin position="257"/>
        <end position="298"/>
    </location>
</feature>
<dbReference type="PRINTS" id="PR00619">
    <property type="entry name" value="GATAZNFINGER"/>
</dbReference>
<dbReference type="GO" id="GO:0005634">
    <property type="term" value="C:nucleus"/>
    <property type="evidence" value="ECO:0007669"/>
    <property type="project" value="UniProtKB-SubCell"/>
</dbReference>
<reference evidence="10" key="1">
    <citation type="submission" date="2020-12" db="EMBL/GenBank/DDBJ databases">
        <title>Metabolic potential, ecology and presence of endohyphal bacteria is reflected in genomic diversity of Mucoromycotina.</title>
        <authorList>
            <person name="Muszewska A."/>
            <person name="Okrasinska A."/>
            <person name="Steczkiewicz K."/>
            <person name="Drgas O."/>
            <person name="Orlowska M."/>
            <person name="Perlinska-Lenart U."/>
            <person name="Aleksandrzak-Piekarczyk T."/>
            <person name="Szatraj K."/>
            <person name="Zielenkiewicz U."/>
            <person name="Pilsyk S."/>
            <person name="Malc E."/>
            <person name="Mieczkowski P."/>
            <person name="Kruszewska J.S."/>
            <person name="Biernat P."/>
            <person name="Pawlowska J."/>
        </authorList>
    </citation>
    <scope>NUCLEOTIDE SEQUENCE</scope>
    <source>
        <strain evidence="10">WA0000067209</strain>
    </source>
</reference>
<feature type="compositionally biased region" description="Polar residues" evidence="8">
    <location>
        <begin position="157"/>
        <end position="182"/>
    </location>
</feature>
<dbReference type="GO" id="GO:0000122">
    <property type="term" value="P:negative regulation of transcription by RNA polymerase II"/>
    <property type="evidence" value="ECO:0007669"/>
    <property type="project" value="TreeGrafter"/>
</dbReference>
<keyword evidence="7" id="KW-0175">Coiled coil</keyword>
<evidence type="ECO:0000256" key="2">
    <source>
        <dbReference type="ARBA" id="ARBA00022723"/>
    </source>
</evidence>
<dbReference type="Gene3D" id="3.30.50.10">
    <property type="entry name" value="Erythroid Transcription Factor GATA-1, subunit A"/>
    <property type="match status" value="1"/>
</dbReference>
<feature type="coiled-coil region" evidence="7">
    <location>
        <begin position="218"/>
        <end position="245"/>
    </location>
</feature>